<reference evidence="1" key="1">
    <citation type="submission" date="2022-02" db="EMBL/GenBank/DDBJ databases">
        <title>Plant Genome Project.</title>
        <authorList>
            <person name="Zhang R.-G."/>
        </authorList>
    </citation>
    <scope>NUCLEOTIDE SEQUENCE</scope>
    <source>
        <strain evidence="1">AT1</strain>
    </source>
</reference>
<protein>
    <submittedName>
        <fullName evidence="1">Uncharacterized protein</fullName>
    </submittedName>
</protein>
<sequence>MEKRKTAGWIGVENMLESMIQSNGRNLLKLRSNGWKDAHALHKAMKGLGMDDSTLIRVIVTRAEIDLQYIKAEYRKKHGKSLNVAVHSETSGHYRAFLLVLSVIRVILAVQNFAEFQRFTHPEKGDESLSFLVVGDWGRDGSYNQSEVAFQVQNLSFILFFGKSEIADFFFVDTMPFVDVYFNKPEDHIYDWRGTYPRETYVSNLLKVTTYPWDNT</sequence>
<keyword evidence="2" id="KW-1185">Reference proteome</keyword>
<dbReference type="Proteomes" id="UP001062846">
    <property type="component" value="Chromosome 8"/>
</dbReference>
<organism evidence="1 2">
    <name type="scientific">Rhododendron molle</name>
    <name type="common">Chinese azalea</name>
    <name type="synonym">Azalea mollis</name>
    <dbReference type="NCBI Taxonomy" id="49168"/>
    <lineage>
        <taxon>Eukaryota</taxon>
        <taxon>Viridiplantae</taxon>
        <taxon>Streptophyta</taxon>
        <taxon>Embryophyta</taxon>
        <taxon>Tracheophyta</taxon>
        <taxon>Spermatophyta</taxon>
        <taxon>Magnoliopsida</taxon>
        <taxon>eudicotyledons</taxon>
        <taxon>Gunneridae</taxon>
        <taxon>Pentapetalae</taxon>
        <taxon>asterids</taxon>
        <taxon>Ericales</taxon>
        <taxon>Ericaceae</taxon>
        <taxon>Ericoideae</taxon>
        <taxon>Rhodoreae</taxon>
        <taxon>Rhododendron</taxon>
    </lineage>
</organism>
<evidence type="ECO:0000313" key="1">
    <source>
        <dbReference type="EMBL" id="KAI8542519.1"/>
    </source>
</evidence>
<name>A0ACC0MNQ4_RHOML</name>
<gene>
    <name evidence="1" type="ORF">RHMOL_Rhmol08G0144300</name>
</gene>
<dbReference type="EMBL" id="CM046395">
    <property type="protein sequence ID" value="KAI8542519.1"/>
    <property type="molecule type" value="Genomic_DNA"/>
</dbReference>
<evidence type="ECO:0000313" key="2">
    <source>
        <dbReference type="Proteomes" id="UP001062846"/>
    </source>
</evidence>
<comment type="caution">
    <text evidence="1">The sequence shown here is derived from an EMBL/GenBank/DDBJ whole genome shotgun (WGS) entry which is preliminary data.</text>
</comment>
<proteinExistence type="predicted"/>
<accession>A0ACC0MNQ4</accession>